<dbReference type="OrthoDB" id="108135at2"/>
<dbReference type="InterPro" id="IPR012338">
    <property type="entry name" value="Beta-lactam/transpept-like"/>
</dbReference>
<gene>
    <name evidence="4" type="ORF">RMCT_3327</name>
</gene>
<proteinExistence type="predicted"/>
<keyword evidence="1" id="KW-0732">Signal</keyword>
<dbReference type="Gene3D" id="1.10.8.620">
    <property type="entry name" value="ORF12 helical bundle domain-like"/>
    <property type="match status" value="1"/>
</dbReference>
<organism evidence="4 5">
    <name type="scientific">Mycolicibacterium thermoresistibile</name>
    <name type="common">Mycobacterium thermoresistibile</name>
    <dbReference type="NCBI Taxonomy" id="1797"/>
    <lineage>
        <taxon>Bacteria</taxon>
        <taxon>Bacillati</taxon>
        <taxon>Actinomycetota</taxon>
        <taxon>Actinomycetes</taxon>
        <taxon>Mycobacteriales</taxon>
        <taxon>Mycobacteriaceae</taxon>
        <taxon>Mycolicibacterium</taxon>
    </lineage>
</organism>
<dbReference type="PANTHER" id="PTHR35333:SF5">
    <property type="entry name" value="CONSERVED LIPOPROTEIN LPQF-RELATED"/>
    <property type="match status" value="1"/>
</dbReference>
<dbReference type="GO" id="GO:0030655">
    <property type="term" value="P:beta-lactam antibiotic catabolic process"/>
    <property type="evidence" value="ECO:0007669"/>
    <property type="project" value="InterPro"/>
</dbReference>
<comment type="caution">
    <text evidence="4">The sequence shown here is derived from an EMBL/GenBank/DDBJ whole genome shotgun (WGS) entry which is preliminary data.</text>
</comment>
<dbReference type="InterPro" id="IPR000871">
    <property type="entry name" value="Beta-lactam_class-A"/>
</dbReference>
<dbReference type="SUPFAM" id="SSF56601">
    <property type="entry name" value="beta-lactamase/transpeptidase-like"/>
    <property type="match status" value="1"/>
</dbReference>
<evidence type="ECO:0000313" key="4">
    <source>
        <dbReference type="EMBL" id="GAT16358.1"/>
    </source>
</evidence>
<dbReference type="PANTHER" id="PTHR35333">
    <property type="entry name" value="BETA-LACTAMASE"/>
    <property type="match status" value="1"/>
</dbReference>
<evidence type="ECO:0000259" key="2">
    <source>
        <dbReference type="Pfam" id="PF13354"/>
    </source>
</evidence>
<dbReference type="Pfam" id="PF13354">
    <property type="entry name" value="Beta-lactamase2"/>
    <property type="match status" value="1"/>
</dbReference>
<dbReference type="InterPro" id="IPR040846">
    <property type="entry name" value="ORF_12_N"/>
</dbReference>
<dbReference type="Gene3D" id="3.40.710.10">
    <property type="entry name" value="DD-peptidase/beta-lactamase superfamily"/>
    <property type="match status" value="1"/>
</dbReference>
<keyword evidence="4" id="KW-0449">Lipoprotein</keyword>
<sequence length="457" mass="49374">MPEAAPTSNARRSRRLIGLLAAAVLTAASAGACADRGTPPADAAYGTHIPTGTPQGLRAKQTMDMLNSDWPIGEPSVSTLAAPEHVAEVTESMETLWWDRPITLTAVDIGAGTATLRVRNSYGAEQDIELRVDDESLVDQFEVTLRPPTIENWADIDTELTESGARYSYQVSRVLPAPGGRRCEPIAGANTDLSLPLASIFKLYVLLAVAEAVRAGTLDWDDRLTVTERAKAVGSAALDHLPPGAQISVREAAQQMISASDNMTTDLLIGRLGTDAVERALVAAGHHDPASMTPFPTMHELFSVGWGEPDLREQWQHASPQDRAELLRQVSSRPYRPDPQRTHTPASNYGAEWFGTAKDICRVHIALQEAAVGPAAPVRDILSAIPGVSVDRSTWTYIAAKGGNLPGDLTFSWYAVDHTGQPWVVSFQLNWPQYRSKTAAGWLLSIVHQAFELIPVG</sequence>
<evidence type="ECO:0000313" key="5">
    <source>
        <dbReference type="Proteomes" id="UP000069654"/>
    </source>
</evidence>
<feature type="chain" id="PRO_5007148966" evidence="1">
    <location>
        <begin position="35"/>
        <end position="457"/>
    </location>
</feature>
<feature type="signal peptide" evidence="1">
    <location>
        <begin position="1"/>
        <end position="34"/>
    </location>
</feature>
<dbReference type="GO" id="GO:0046677">
    <property type="term" value="P:response to antibiotic"/>
    <property type="evidence" value="ECO:0007669"/>
    <property type="project" value="InterPro"/>
</dbReference>
<dbReference type="OMA" id="PFPTMHE"/>
<dbReference type="Pfam" id="PF18042">
    <property type="entry name" value="ORF_12_N"/>
    <property type="match status" value="1"/>
</dbReference>
<feature type="domain" description="ORF 12 gene product N-terminal" evidence="3">
    <location>
        <begin position="52"/>
        <end position="138"/>
    </location>
</feature>
<dbReference type="InterPro" id="IPR045155">
    <property type="entry name" value="Beta-lactam_cat"/>
</dbReference>
<reference evidence="5" key="2">
    <citation type="submission" date="2016-02" db="EMBL/GenBank/DDBJ databases">
        <title>Draft genome sequence of five rapidly growing Mycobacterium species.</title>
        <authorList>
            <person name="Katahira K."/>
            <person name="Gotou Y."/>
            <person name="Iida K."/>
            <person name="Ogura Y."/>
            <person name="Hayashi T."/>
        </authorList>
    </citation>
    <scope>NUCLEOTIDE SEQUENCE [LARGE SCALE GENOMIC DNA]</scope>
    <source>
        <strain evidence="5">JCM6362</strain>
    </source>
</reference>
<dbReference type="Proteomes" id="UP000069654">
    <property type="component" value="Unassembled WGS sequence"/>
</dbReference>
<dbReference type="AlphaFoldDB" id="A0A117IN73"/>
<name>A0A117IN73_MYCTH</name>
<reference evidence="4 5" key="1">
    <citation type="journal article" date="2016" name="Genome Announc.">
        <title>Draft Genome Sequences of Five Rapidly Growing Mycobacterium Species, M. thermoresistibile, M. fortuitum subsp. acetamidolyticum, M. canariasense, M. brisbanense, and M. novocastrense.</title>
        <authorList>
            <person name="Katahira K."/>
            <person name="Ogura Y."/>
            <person name="Gotoh Y."/>
            <person name="Hayashi T."/>
        </authorList>
    </citation>
    <scope>NUCLEOTIDE SEQUENCE [LARGE SCALE GENOMIC DNA]</scope>
    <source>
        <strain evidence="4 5">JCM6362</strain>
    </source>
</reference>
<dbReference type="RefSeq" id="WP_003925071.1">
    <property type="nucleotide sequence ID" value="NZ_BCTB01000042.1"/>
</dbReference>
<dbReference type="GO" id="GO:0008800">
    <property type="term" value="F:beta-lactamase activity"/>
    <property type="evidence" value="ECO:0007669"/>
    <property type="project" value="InterPro"/>
</dbReference>
<accession>A0A117IN73</accession>
<dbReference type="STRING" id="1797.RMCT_3327"/>
<evidence type="ECO:0000256" key="1">
    <source>
        <dbReference type="SAM" id="SignalP"/>
    </source>
</evidence>
<dbReference type="EMBL" id="BCTB01000042">
    <property type="protein sequence ID" value="GAT16358.1"/>
    <property type="molecule type" value="Genomic_DNA"/>
</dbReference>
<evidence type="ECO:0000259" key="3">
    <source>
        <dbReference type="Pfam" id="PF18042"/>
    </source>
</evidence>
<feature type="domain" description="Beta-lactamase class A catalytic" evidence="2">
    <location>
        <begin position="187"/>
        <end position="331"/>
    </location>
</feature>
<protein>
    <submittedName>
        <fullName evidence="4">Lipoprotein lpqF</fullName>
    </submittedName>
</protein>